<feature type="compositionally biased region" description="Basic residues" evidence="1">
    <location>
        <begin position="22"/>
        <end position="35"/>
    </location>
</feature>
<dbReference type="AlphaFoldDB" id="A0A9W4H2F1"/>
<keyword evidence="3" id="KW-1185">Reference proteome</keyword>
<reference evidence="2" key="1">
    <citation type="submission" date="2021-06" db="EMBL/GenBank/DDBJ databases">
        <authorList>
            <person name="Arsene-Ploetze F."/>
        </authorList>
    </citation>
    <scope>NUCLEOTIDE SEQUENCE</scope>
    <source>
        <strain evidence="2">SBRY1</strain>
    </source>
</reference>
<feature type="compositionally biased region" description="Basic residues" evidence="1">
    <location>
        <begin position="407"/>
        <end position="418"/>
    </location>
</feature>
<accession>A0A9W4H2F1</accession>
<protein>
    <submittedName>
        <fullName evidence="2">Uncharacterized protein</fullName>
    </submittedName>
</protein>
<proteinExistence type="predicted"/>
<feature type="compositionally biased region" description="Basic and acidic residues" evidence="1">
    <location>
        <begin position="92"/>
        <end position="116"/>
    </location>
</feature>
<gene>
    <name evidence="2" type="ORF">SBRY_40195</name>
</gene>
<feature type="compositionally biased region" description="Basic residues" evidence="1">
    <location>
        <begin position="1"/>
        <end position="12"/>
    </location>
</feature>
<feature type="region of interest" description="Disordered" evidence="1">
    <location>
        <begin position="400"/>
        <end position="432"/>
    </location>
</feature>
<organism evidence="2 3">
    <name type="scientific">Actinacidiphila bryophytorum</name>
    <dbReference type="NCBI Taxonomy" id="1436133"/>
    <lineage>
        <taxon>Bacteria</taxon>
        <taxon>Bacillati</taxon>
        <taxon>Actinomycetota</taxon>
        <taxon>Actinomycetes</taxon>
        <taxon>Kitasatosporales</taxon>
        <taxon>Streptomycetaceae</taxon>
        <taxon>Actinacidiphila</taxon>
    </lineage>
</organism>
<feature type="compositionally biased region" description="Basic residues" evidence="1">
    <location>
        <begin position="317"/>
        <end position="334"/>
    </location>
</feature>
<name>A0A9W4H2F1_9ACTN</name>
<evidence type="ECO:0000256" key="1">
    <source>
        <dbReference type="SAM" id="MobiDB-lite"/>
    </source>
</evidence>
<feature type="compositionally biased region" description="Basic and acidic residues" evidence="1">
    <location>
        <begin position="210"/>
        <end position="228"/>
    </location>
</feature>
<evidence type="ECO:0000313" key="3">
    <source>
        <dbReference type="Proteomes" id="UP001153328"/>
    </source>
</evidence>
<dbReference type="Proteomes" id="UP001153328">
    <property type="component" value="Unassembled WGS sequence"/>
</dbReference>
<feature type="compositionally biased region" description="Basic residues" evidence="1">
    <location>
        <begin position="122"/>
        <end position="134"/>
    </location>
</feature>
<evidence type="ECO:0000313" key="2">
    <source>
        <dbReference type="EMBL" id="CAG7645590.1"/>
    </source>
</evidence>
<sequence length="446" mass="47941">MDGRQHLPRHRRGDLLGEPPLLHRKGTRAGHRGPRRALPPPLRPQRRLSRQPLRAPWAAPPEQGGAARHVSPAPSVSGVRGGAARRRRTARQHPEGNDEEQRIHPGHDHDVRDARRPAPRAGPHRGHRRPHGHRPAGGPALRPRLADVQGLPARPPRRGGRHPVACDTGRRRGQARRERPPRRHGGGARRHRPRPCRRGRRHRLRRAGHRCADGDREPPGRGSERAPDARGGPGPGGRGRLRDTGGAAAVRRGARQSDRTGHAALPAVAAGGCGRGGHRGGAAPAARTGARRLPRRVGAGLRRPGPLADRGGLTWNGRRRPARTRRKPSVYGPHRHLIGWSRACGSTSRAAAGPAAARVGSRESAATSCGGQCLRPAPSAHAGGTLLPVGAVRARAPACALTAARDRPRRPGRRRAARSSRPAACPPPPSRAARRCWLCRCRPPHC</sequence>
<feature type="compositionally biased region" description="Basic residues" evidence="1">
    <location>
        <begin position="171"/>
        <end position="209"/>
    </location>
</feature>
<feature type="region of interest" description="Disordered" evidence="1">
    <location>
        <begin position="1"/>
        <end position="334"/>
    </location>
</feature>
<dbReference type="EMBL" id="CAJVAX010000018">
    <property type="protein sequence ID" value="CAG7645590.1"/>
    <property type="molecule type" value="Genomic_DNA"/>
</dbReference>
<comment type="caution">
    <text evidence="2">The sequence shown here is derived from an EMBL/GenBank/DDBJ whole genome shotgun (WGS) entry which is preliminary data.</text>
</comment>